<dbReference type="PANTHER" id="PTHR10625">
    <property type="entry name" value="HISTONE DEACETYLASE HDAC1-RELATED"/>
    <property type="match status" value="1"/>
</dbReference>
<dbReference type="CDD" id="cd09993">
    <property type="entry name" value="HDAC_classIV"/>
    <property type="match status" value="1"/>
</dbReference>
<evidence type="ECO:0000256" key="2">
    <source>
        <dbReference type="ARBA" id="ARBA00022801"/>
    </source>
</evidence>
<proteinExistence type="inferred from homology"/>
<dbReference type="Pfam" id="PF00850">
    <property type="entry name" value="Hist_deacetyl"/>
    <property type="match status" value="1"/>
</dbReference>
<dbReference type="AlphaFoldDB" id="B4D1T4"/>
<keyword evidence="2" id="KW-0378">Hydrolase</keyword>
<dbReference type="Gene3D" id="3.40.800.20">
    <property type="entry name" value="Histone deacetylase domain"/>
    <property type="match status" value="1"/>
</dbReference>
<dbReference type="eggNOG" id="COG0123">
    <property type="taxonomic scope" value="Bacteria"/>
</dbReference>
<dbReference type="PANTHER" id="PTHR10625:SF19">
    <property type="entry name" value="HISTONE DEACETYLASE 12"/>
    <property type="match status" value="1"/>
</dbReference>
<sequence length="306" mass="33783">MLTTYYHPGYAAPIGQHIMPIRKFSLVADGLRDAPGIKLTRPEPVTESDLQRVHTAEYIAAIKTGEPRDLAQSQKFPWSPELFPSVCLTNGGCLAAARQALRDGASAALVSGFHHACADHGEGFCTFNGLVIAIDALVASGEIRSAAVLDMDLHYGNGTAQLAESRPYLFNLSLYGNDFWDNFCYRDVSERHHADGANHVSFSLPAGCDRKALFAIMDQALPQLAERKPDVILYQAGADPYFEDPYSPLALDHDDLRSRDRRVFEFAKAHRIPIAWVLAGGYTSDVSKVVRVHLNTFEAWREVYGC</sequence>
<dbReference type="InParanoid" id="B4D1T4"/>
<dbReference type="GO" id="GO:0016787">
    <property type="term" value="F:hydrolase activity"/>
    <property type="evidence" value="ECO:0007669"/>
    <property type="project" value="UniProtKB-KW"/>
</dbReference>
<evidence type="ECO:0000259" key="3">
    <source>
        <dbReference type="Pfam" id="PF00850"/>
    </source>
</evidence>
<keyword evidence="5" id="KW-1185">Reference proteome</keyword>
<gene>
    <name evidence="4" type="ORF">CfE428DRAFT_2872</name>
</gene>
<dbReference type="Proteomes" id="UP000005824">
    <property type="component" value="Unassembled WGS sequence"/>
</dbReference>
<dbReference type="InterPro" id="IPR023801">
    <property type="entry name" value="His_deacetylse_dom"/>
</dbReference>
<dbReference type="PRINTS" id="PR01270">
    <property type="entry name" value="HDASUPER"/>
</dbReference>
<evidence type="ECO:0000313" key="5">
    <source>
        <dbReference type="Proteomes" id="UP000005824"/>
    </source>
</evidence>
<comment type="caution">
    <text evidence="4">The sequence shown here is derived from an EMBL/GenBank/DDBJ whole genome shotgun (WGS) entry which is preliminary data.</text>
</comment>
<dbReference type="InterPro" id="IPR000286">
    <property type="entry name" value="HDACs"/>
</dbReference>
<dbReference type="RefSeq" id="WP_006980197.1">
    <property type="nucleotide sequence ID" value="NZ_ABVL01000007.1"/>
</dbReference>
<feature type="domain" description="Histone deacetylase" evidence="3">
    <location>
        <begin position="19"/>
        <end position="294"/>
    </location>
</feature>
<dbReference type="SUPFAM" id="SSF52768">
    <property type="entry name" value="Arginase/deacetylase"/>
    <property type="match status" value="1"/>
</dbReference>
<dbReference type="InterPro" id="IPR023696">
    <property type="entry name" value="Ureohydrolase_dom_sf"/>
</dbReference>
<dbReference type="EMBL" id="ABVL01000007">
    <property type="protein sequence ID" value="EDY19696.1"/>
    <property type="molecule type" value="Genomic_DNA"/>
</dbReference>
<protein>
    <submittedName>
        <fullName evidence="4">Histone deacetylase superfamily</fullName>
    </submittedName>
</protein>
<organism evidence="4 5">
    <name type="scientific">Chthoniobacter flavus Ellin428</name>
    <dbReference type="NCBI Taxonomy" id="497964"/>
    <lineage>
        <taxon>Bacteria</taxon>
        <taxon>Pseudomonadati</taxon>
        <taxon>Verrucomicrobiota</taxon>
        <taxon>Spartobacteria</taxon>
        <taxon>Chthoniobacterales</taxon>
        <taxon>Chthoniobacteraceae</taxon>
        <taxon>Chthoniobacter</taxon>
    </lineage>
</organism>
<evidence type="ECO:0000256" key="1">
    <source>
        <dbReference type="ARBA" id="ARBA00005947"/>
    </source>
</evidence>
<evidence type="ECO:0000313" key="4">
    <source>
        <dbReference type="EMBL" id="EDY19696.1"/>
    </source>
</evidence>
<dbReference type="GO" id="GO:0040029">
    <property type="term" value="P:epigenetic regulation of gene expression"/>
    <property type="evidence" value="ECO:0007669"/>
    <property type="project" value="TreeGrafter"/>
</dbReference>
<dbReference type="InterPro" id="IPR044150">
    <property type="entry name" value="HDAC_classIV"/>
</dbReference>
<comment type="similarity">
    <text evidence="1">Belongs to the histone deacetylase family.</text>
</comment>
<name>B4D1T4_9BACT</name>
<dbReference type="GO" id="GO:0004407">
    <property type="term" value="F:histone deacetylase activity"/>
    <property type="evidence" value="ECO:0007669"/>
    <property type="project" value="InterPro"/>
</dbReference>
<reference evidence="4 5" key="1">
    <citation type="journal article" date="2011" name="J. Bacteriol.">
        <title>Genome sequence of Chthoniobacter flavus Ellin428, an aerobic heterotrophic soil bacterium.</title>
        <authorList>
            <person name="Kant R."/>
            <person name="van Passel M.W."/>
            <person name="Palva A."/>
            <person name="Lucas S."/>
            <person name="Lapidus A."/>
            <person name="Glavina Del Rio T."/>
            <person name="Dalin E."/>
            <person name="Tice H."/>
            <person name="Bruce D."/>
            <person name="Goodwin L."/>
            <person name="Pitluck S."/>
            <person name="Larimer F.W."/>
            <person name="Land M.L."/>
            <person name="Hauser L."/>
            <person name="Sangwan P."/>
            <person name="de Vos W.M."/>
            <person name="Janssen P.H."/>
            <person name="Smidt H."/>
        </authorList>
    </citation>
    <scope>NUCLEOTIDE SEQUENCE [LARGE SCALE GENOMIC DNA]</scope>
    <source>
        <strain evidence="4 5">Ellin428</strain>
    </source>
</reference>
<dbReference type="STRING" id="497964.CfE428DRAFT_2872"/>
<dbReference type="InterPro" id="IPR037138">
    <property type="entry name" value="His_deacetylse_dom_sf"/>
</dbReference>
<accession>B4D1T4</accession>